<keyword evidence="5 6" id="KW-0472">Membrane</keyword>
<dbReference type="STRING" id="1802319.A2928_02825"/>
<name>A0A1G2NFA4_9BACT</name>
<feature type="transmembrane region" description="Helical" evidence="6">
    <location>
        <begin position="32"/>
        <end position="47"/>
    </location>
</feature>
<feature type="transmembrane region" description="Helical" evidence="6">
    <location>
        <begin position="262"/>
        <end position="286"/>
    </location>
</feature>
<comment type="subcellular location">
    <subcellularLocation>
        <location evidence="1">Membrane</location>
        <topology evidence="1">Multi-pass membrane protein</topology>
    </subcellularLocation>
</comment>
<dbReference type="InterPro" id="IPR002549">
    <property type="entry name" value="AI-2E-like"/>
</dbReference>
<evidence type="ECO:0000256" key="4">
    <source>
        <dbReference type="ARBA" id="ARBA00022989"/>
    </source>
</evidence>
<feature type="transmembrane region" description="Helical" evidence="6">
    <location>
        <begin position="59"/>
        <end position="84"/>
    </location>
</feature>
<reference evidence="7 8" key="1">
    <citation type="journal article" date="2016" name="Nat. Commun.">
        <title>Thousands of microbial genomes shed light on interconnected biogeochemical processes in an aquifer system.</title>
        <authorList>
            <person name="Anantharaman K."/>
            <person name="Brown C.T."/>
            <person name="Hug L.A."/>
            <person name="Sharon I."/>
            <person name="Castelle C.J."/>
            <person name="Probst A.J."/>
            <person name="Thomas B.C."/>
            <person name="Singh A."/>
            <person name="Wilkins M.J."/>
            <person name="Karaoz U."/>
            <person name="Brodie E.L."/>
            <person name="Williams K.H."/>
            <person name="Hubbard S.S."/>
            <person name="Banfield J.F."/>
        </authorList>
    </citation>
    <scope>NUCLEOTIDE SEQUENCE [LARGE SCALE GENOMIC DNA]</scope>
</reference>
<evidence type="ECO:0000256" key="3">
    <source>
        <dbReference type="ARBA" id="ARBA00022692"/>
    </source>
</evidence>
<comment type="caution">
    <text evidence="7">The sequence shown here is derived from an EMBL/GenBank/DDBJ whole genome shotgun (WGS) entry which is preliminary data.</text>
</comment>
<feature type="transmembrane region" description="Helical" evidence="6">
    <location>
        <begin position="306"/>
        <end position="336"/>
    </location>
</feature>
<feature type="transmembrane region" description="Helical" evidence="6">
    <location>
        <begin position="150"/>
        <end position="171"/>
    </location>
</feature>
<evidence type="ECO:0000313" key="8">
    <source>
        <dbReference type="Proteomes" id="UP000176221"/>
    </source>
</evidence>
<dbReference type="PANTHER" id="PTHR21716">
    <property type="entry name" value="TRANSMEMBRANE PROTEIN"/>
    <property type="match status" value="1"/>
</dbReference>
<accession>A0A1G2NFA4</accession>
<sequence length="350" mass="38890">MLSNKLQSGFYYALLVGILVLTYFIFMPYLEILVLAGILSVVFYPMFSRFRAWTKSPSFSAFISVIIILLVILIPVIFLGYAIFTEVNSQYHRITTENSLTNYVHTMLSGLADKARAILPDNIVPDIDEVAIDSYVTKVYQFVIDNLQNLFSSFLKIAINVFLLILAMFFLMRDGKHFSDMLIKFSPLRDDDDRFVIKKIKAAVNSVIKGSILIALLQGVLMTIGFFIFGVPSALLWGSLSVFAALVPSLGTSLVAVPAVLYLFFTSGFGWALGMLLWAVLLVGLIDNLLRPALIERDIKLHPLLVLLSVLGGITFFGPMGFLLGPIILAFLFALLDIYPEVHPQHGSST</sequence>
<keyword evidence="4 6" id="KW-1133">Transmembrane helix</keyword>
<evidence type="ECO:0000256" key="5">
    <source>
        <dbReference type="ARBA" id="ARBA00023136"/>
    </source>
</evidence>
<evidence type="ECO:0008006" key="9">
    <source>
        <dbReference type="Google" id="ProtNLM"/>
    </source>
</evidence>
<evidence type="ECO:0000256" key="6">
    <source>
        <dbReference type="SAM" id="Phobius"/>
    </source>
</evidence>
<dbReference type="AlphaFoldDB" id="A0A1G2NFA4"/>
<keyword evidence="3 6" id="KW-0812">Transmembrane</keyword>
<dbReference type="Proteomes" id="UP000176221">
    <property type="component" value="Unassembled WGS sequence"/>
</dbReference>
<organism evidence="7 8">
    <name type="scientific">Candidatus Taylorbacteria bacterium RIFCSPLOWO2_01_FULL_45_15b</name>
    <dbReference type="NCBI Taxonomy" id="1802319"/>
    <lineage>
        <taxon>Bacteria</taxon>
        <taxon>Candidatus Tayloriibacteriota</taxon>
    </lineage>
</organism>
<evidence type="ECO:0000256" key="1">
    <source>
        <dbReference type="ARBA" id="ARBA00004141"/>
    </source>
</evidence>
<dbReference type="PANTHER" id="PTHR21716:SF4">
    <property type="entry name" value="TRANSMEMBRANE PROTEIN 245"/>
    <property type="match status" value="1"/>
</dbReference>
<dbReference type="EMBL" id="MHRX01000007">
    <property type="protein sequence ID" value="OHA34754.1"/>
    <property type="molecule type" value="Genomic_DNA"/>
</dbReference>
<gene>
    <name evidence="7" type="ORF">A2928_02825</name>
</gene>
<comment type="similarity">
    <text evidence="2">Belongs to the autoinducer-2 exporter (AI-2E) (TC 2.A.86) family.</text>
</comment>
<proteinExistence type="inferred from homology"/>
<evidence type="ECO:0000256" key="2">
    <source>
        <dbReference type="ARBA" id="ARBA00009773"/>
    </source>
</evidence>
<dbReference type="GO" id="GO:0016020">
    <property type="term" value="C:membrane"/>
    <property type="evidence" value="ECO:0007669"/>
    <property type="project" value="UniProtKB-SubCell"/>
</dbReference>
<feature type="transmembrane region" description="Helical" evidence="6">
    <location>
        <begin position="207"/>
        <end position="229"/>
    </location>
</feature>
<protein>
    <recommendedName>
        <fullName evidence="9">AI-2E family transporter</fullName>
    </recommendedName>
</protein>
<feature type="transmembrane region" description="Helical" evidence="6">
    <location>
        <begin position="235"/>
        <end position="255"/>
    </location>
</feature>
<evidence type="ECO:0000313" key="7">
    <source>
        <dbReference type="EMBL" id="OHA34754.1"/>
    </source>
</evidence>
<dbReference type="Pfam" id="PF01594">
    <property type="entry name" value="AI-2E_transport"/>
    <property type="match status" value="1"/>
</dbReference>